<keyword evidence="1" id="KW-0732">Signal</keyword>
<dbReference type="GO" id="GO:0030246">
    <property type="term" value="F:carbohydrate binding"/>
    <property type="evidence" value="ECO:0007669"/>
    <property type="project" value="InterPro"/>
</dbReference>
<comment type="caution">
    <text evidence="4">The sequence shown here is derived from an EMBL/GenBank/DDBJ whole genome shotgun (WGS) entry which is preliminary data.</text>
</comment>
<dbReference type="InterPro" id="IPR029413">
    <property type="entry name" value="RG-lyase_II"/>
</dbReference>
<evidence type="ECO:0000259" key="3">
    <source>
        <dbReference type="Pfam" id="PF14686"/>
    </source>
</evidence>
<dbReference type="PANTHER" id="PTHR32018:SF9">
    <property type="entry name" value="RHAMNOGALACTURONATE LYASE B"/>
    <property type="match status" value="1"/>
</dbReference>
<dbReference type="GO" id="GO:0016829">
    <property type="term" value="F:lyase activity"/>
    <property type="evidence" value="ECO:0007669"/>
    <property type="project" value="UniProtKB-KW"/>
</dbReference>
<organism evidence="4 5">
    <name type="scientific">Rhizodiscina lignyota</name>
    <dbReference type="NCBI Taxonomy" id="1504668"/>
    <lineage>
        <taxon>Eukaryota</taxon>
        <taxon>Fungi</taxon>
        <taxon>Dikarya</taxon>
        <taxon>Ascomycota</taxon>
        <taxon>Pezizomycotina</taxon>
        <taxon>Dothideomycetes</taxon>
        <taxon>Pleosporomycetidae</taxon>
        <taxon>Aulographales</taxon>
        <taxon>Rhizodiscinaceae</taxon>
        <taxon>Rhizodiscina</taxon>
    </lineage>
</organism>
<accession>A0A9P4I6Y3</accession>
<gene>
    <name evidence="4" type="ORF">NA57DRAFT_80706</name>
</gene>
<dbReference type="Proteomes" id="UP000799772">
    <property type="component" value="Unassembled WGS sequence"/>
</dbReference>
<evidence type="ECO:0000259" key="2">
    <source>
        <dbReference type="Pfam" id="PF14683"/>
    </source>
</evidence>
<dbReference type="AlphaFoldDB" id="A0A9P4I6Y3"/>
<dbReference type="SUPFAM" id="SSF49785">
    <property type="entry name" value="Galactose-binding domain-like"/>
    <property type="match status" value="1"/>
</dbReference>
<feature type="domain" description="Rhamnogalacturonan lyase" evidence="2">
    <location>
        <begin position="468"/>
        <end position="683"/>
    </location>
</feature>
<dbReference type="Pfam" id="PF14683">
    <property type="entry name" value="CBM-like"/>
    <property type="match status" value="1"/>
</dbReference>
<dbReference type="CDD" id="cd10320">
    <property type="entry name" value="RGL4_N"/>
    <property type="match status" value="1"/>
</dbReference>
<dbReference type="InterPro" id="IPR051850">
    <property type="entry name" value="Polysacch_Lyase_4"/>
</dbReference>
<protein>
    <submittedName>
        <fullName evidence="4">Polysaccharide lyase family 4 protein</fullName>
    </submittedName>
</protein>
<evidence type="ECO:0000256" key="1">
    <source>
        <dbReference type="SAM" id="SignalP"/>
    </source>
</evidence>
<dbReference type="CDD" id="cd10316">
    <property type="entry name" value="RGL4_M"/>
    <property type="match status" value="1"/>
</dbReference>
<keyword evidence="4" id="KW-0456">Lyase</keyword>
<dbReference type="SUPFAM" id="SSF74650">
    <property type="entry name" value="Galactose mutarotase-like"/>
    <property type="match status" value="1"/>
</dbReference>
<dbReference type="PANTHER" id="PTHR32018">
    <property type="entry name" value="RHAMNOGALACTURONATE LYASE FAMILY PROTEIN"/>
    <property type="match status" value="1"/>
</dbReference>
<keyword evidence="5" id="KW-1185">Reference proteome</keyword>
<dbReference type="InterPro" id="IPR029411">
    <property type="entry name" value="RG-lyase_III"/>
</dbReference>
<feature type="signal peptide" evidence="1">
    <location>
        <begin position="1"/>
        <end position="19"/>
    </location>
</feature>
<evidence type="ECO:0000313" key="4">
    <source>
        <dbReference type="EMBL" id="KAF2094297.1"/>
    </source>
</evidence>
<dbReference type="Pfam" id="PF14686">
    <property type="entry name" value="fn3_3"/>
    <property type="match status" value="1"/>
</dbReference>
<dbReference type="GO" id="GO:0005975">
    <property type="term" value="P:carbohydrate metabolic process"/>
    <property type="evidence" value="ECO:0007669"/>
    <property type="project" value="InterPro"/>
</dbReference>
<feature type="chain" id="PRO_5040375614" evidence="1">
    <location>
        <begin position="20"/>
        <end position="686"/>
    </location>
</feature>
<feature type="domain" description="Rhamnogalacturonan lyase" evidence="3">
    <location>
        <begin position="374"/>
        <end position="454"/>
    </location>
</feature>
<name>A0A9P4I6Y3_9PEZI</name>
<dbReference type="OrthoDB" id="2130367at2759"/>
<dbReference type="EMBL" id="ML978135">
    <property type="protein sequence ID" value="KAF2094297.1"/>
    <property type="molecule type" value="Genomic_DNA"/>
</dbReference>
<sequence length="686" mass="76709">MSFTFLQFLLLSYVVLSFAFLNATESSVELILQNDRLYASVNKSTGAIGHLRLDDQDLLGTLNYVKPTPGGSTGSGNSGNGPYLDCYCTPPGSYTPGSIAPEYHLYRGKDSHGVSYGGVSMGESYPDSGLRLEQYWFLRDGETGLHTFSRILYHNKTTPFYRNLQEFRTLFRPNTPLWTHLSTNDRTYAPLPSANATANEITVQDATWYLANTTNDPYVQQMSDYFTKYTFADTWRNHPVHGLFADGSQSKDGSTFGAWLVMNTIDTYFGGPLHSDLMVDGIVYNYIVSNHHGDGTPNITDGFDRTFGPQYYHFNKGASGATLASLRADAAQYASPEWNTDFYDSIAQYVPNYKPTSQRGTFKLQVKLPSEARDAIAVLAQNGVDFQDNVFDTKAFQYWAEIPSSKTYGSRSRYSEVTIPRVAAGKYRLTIYAANVFGDFTEDDITVTAGRSTSVTAEWTPESHGTELFRIGTPDKSSGEYLHGYAPDLTHPLKPEQYRIYFDAYDFPTDFPDGVNFHVGKSKESKDFNYVHWSAYGGYAHFNRPNFTESPLISSWNIWFDAQNKQIRGAKKATFTVQLAGAKTAAGNTDVFNASEPWSNMPLNVAVNGQDLEPWIIPYYHSSSCGVRSAVICYNIAHKYTFPASYLKTSDNKIVLSLPEGGVDYESAVLPRQLYVQYDALRLEVK</sequence>
<evidence type="ECO:0000313" key="5">
    <source>
        <dbReference type="Proteomes" id="UP000799772"/>
    </source>
</evidence>
<proteinExistence type="predicted"/>
<dbReference type="InterPro" id="IPR011013">
    <property type="entry name" value="Gal_mutarotase_sf_dom"/>
</dbReference>
<dbReference type="Gene3D" id="2.60.40.1120">
    <property type="entry name" value="Carboxypeptidase-like, regulatory domain"/>
    <property type="match status" value="1"/>
</dbReference>
<dbReference type="InterPro" id="IPR008979">
    <property type="entry name" value="Galactose-bd-like_sf"/>
</dbReference>
<reference evidence="4" key="1">
    <citation type="journal article" date="2020" name="Stud. Mycol.">
        <title>101 Dothideomycetes genomes: a test case for predicting lifestyles and emergence of pathogens.</title>
        <authorList>
            <person name="Haridas S."/>
            <person name="Albert R."/>
            <person name="Binder M."/>
            <person name="Bloem J."/>
            <person name="Labutti K."/>
            <person name="Salamov A."/>
            <person name="Andreopoulos B."/>
            <person name="Baker S."/>
            <person name="Barry K."/>
            <person name="Bills G."/>
            <person name="Bluhm B."/>
            <person name="Cannon C."/>
            <person name="Castanera R."/>
            <person name="Culley D."/>
            <person name="Daum C."/>
            <person name="Ezra D."/>
            <person name="Gonzalez J."/>
            <person name="Henrissat B."/>
            <person name="Kuo A."/>
            <person name="Liang C."/>
            <person name="Lipzen A."/>
            <person name="Lutzoni F."/>
            <person name="Magnuson J."/>
            <person name="Mondo S."/>
            <person name="Nolan M."/>
            <person name="Ohm R."/>
            <person name="Pangilinan J."/>
            <person name="Park H.-J."/>
            <person name="Ramirez L."/>
            <person name="Alfaro M."/>
            <person name="Sun H."/>
            <person name="Tritt A."/>
            <person name="Yoshinaga Y."/>
            <person name="Zwiers L.-H."/>
            <person name="Turgeon B."/>
            <person name="Goodwin S."/>
            <person name="Spatafora J."/>
            <person name="Crous P."/>
            <person name="Grigoriev I."/>
        </authorList>
    </citation>
    <scope>NUCLEOTIDE SEQUENCE</scope>
    <source>
        <strain evidence="4">CBS 133067</strain>
    </source>
</reference>